<dbReference type="AlphaFoldDB" id="A0AAW1QER2"/>
<protein>
    <recommendedName>
        <fullName evidence="9">ShKT domain-containing protein</fullName>
    </recommendedName>
</protein>
<dbReference type="PANTHER" id="PTHR31485:SF7">
    <property type="entry name" value="PEPTIDYL SERINE ALPHA-GALACTOSYLTRANSFERASE"/>
    <property type="match status" value="1"/>
</dbReference>
<dbReference type="PANTHER" id="PTHR31485">
    <property type="entry name" value="PEPTIDYL SERINE ALPHA-GALACTOSYLTRANSFERASE"/>
    <property type="match status" value="1"/>
</dbReference>
<evidence type="ECO:0000259" key="9">
    <source>
        <dbReference type="PROSITE" id="PS51670"/>
    </source>
</evidence>
<feature type="domain" description="ShKT" evidence="9">
    <location>
        <begin position="425"/>
        <end position="459"/>
    </location>
</feature>
<feature type="region of interest" description="Disordered" evidence="7">
    <location>
        <begin position="509"/>
        <end position="538"/>
    </location>
</feature>
<evidence type="ECO:0000256" key="2">
    <source>
        <dbReference type="ARBA" id="ARBA00022676"/>
    </source>
</evidence>
<dbReference type="InterPro" id="IPR056508">
    <property type="entry name" value="HPAT-like"/>
</dbReference>
<dbReference type="GO" id="GO:0016020">
    <property type="term" value="C:membrane"/>
    <property type="evidence" value="ECO:0007669"/>
    <property type="project" value="UniProtKB-SubCell"/>
</dbReference>
<evidence type="ECO:0000256" key="7">
    <source>
        <dbReference type="SAM" id="MobiDB-lite"/>
    </source>
</evidence>
<comment type="subcellular location">
    <subcellularLocation>
        <location evidence="1">Membrane</location>
        <topology evidence="1">Single-pass membrane protein</topology>
    </subcellularLocation>
</comment>
<sequence length="693" mass="76214">MSYRKPAVALKPAGRSKRQLLADLTENFAPHQSPVTVACSLFIGLCCCLPLSHGAPTVHTVVPTECGLYFTWQTLGIFYSHRKSGQAGPITRIMSCTEEQLKQYNDVDLVPTHVAPSLTQDPAHNDVYSAYNKPGAVKHWIENTDPPEDFILVIDADMIMRTPFFPDQLGAGPGWAISAFFSYMKGVNNELAEKHIPWVARRNDTIAGPYGRKGDMVGGFCLMDKNDLRRVAPLWLKYSMDVRNDPDAWNLTGDHYSIHPGDKPWISEMYGYSYGTAHAGVWHKVDYSAMIYPGDYTPSSPPKVIHYGLLYSVANTDYQYDKHWHYGFDARRCPPWGDLTQRQPRGGLFPHPPHPESLKTQGFELMRDLMAVETIITLNAAFCEHHRAHCPPSEELERECGKVADMEDALTRMFAQLAPVLANECSDRDSRCQMWADGGECLSNPGYMLKSCEKACGHCYNAAPVTTTPTAAVKLRGKGGGKRTLPDATVAAATDADGVKVEVVNPGTLPTARPGQQGAQQQQAAEIAHRDNPDVHDHSELHADQGLLQAGAVVIRGADLAAMKLARNLDDVKPILPEQQVSELVAGLKDKAASTLGEVLTADSYADSMPQEVTAITSRGFDQRVLPRDDLLPRAKPRPPKSTGGKPGGVAGLLSHLGWIGLGLWVFSIVAFLALLPRARRRVQRRTKSRRSL</sequence>
<feature type="compositionally biased region" description="Basic and acidic residues" evidence="7">
    <location>
        <begin position="527"/>
        <end position="538"/>
    </location>
</feature>
<dbReference type="GO" id="GO:0016757">
    <property type="term" value="F:glycosyltransferase activity"/>
    <property type="evidence" value="ECO:0007669"/>
    <property type="project" value="UniProtKB-KW"/>
</dbReference>
<keyword evidence="5 8" id="KW-1133">Transmembrane helix</keyword>
<feature type="region of interest" description="Disordered" evidence="7">
    <location>
        <begin position="627"/>
        <end position="647"/>
    </location>
</feature>
<dbReference type="PROSITE" id="PS51670">
    <property type="entry name" value="SHKT"/>
    <property type="match status" value="1"/>
</dbReference>
<evidence type="ECO:0000313" key="11">
    <source>
        <dbReference type="Proteomes" id="UP001489004"/>
    </source>
</evidence>
<dbReference type="Proteomes" id="UP001489004">
    <property type="component" value="Unassembled WGS sequence"/>
</dbReference>
<evidence type="ECO:0000256" key="6">
    <source>
        <dbReference type="ARBA" id="ARBA00023136"/>
    </source>
</evidence>
<evidence type="ECO:0000256" key="4">
    <source>
        <dbReference type="ARBA" id="ARBA00022692"/>
    </source>
</evidence>
<evidence type="ECO:0000256" key="1">
    <source>
        <dbReference type="ARBA" id="ARBA00004167"/>
    </source>
</evidence>
<keyword evidence="6 8" id="KW-0472">Membrane</keyword>
<dbReference type="InterPro" id="IPR044845">
    <property type="entry name" value="HPAT/SRGT1-like"/>
</dbReference>
<name>A0AAW1QER2_9CHLO</name>
<feature type="transmembrane region" description="Helical" evidence="8">
    <location>
        <begin position="657"/>
        <end position="676"/>
    </location>
</feature>
<evidence type="ECO:0000256" key="5">
    <source>
        <dbReference type="ARBA" id="ARBA00022989"/>
    </source>
</evidence>
<dbReference type="SMART" id="SM00254">
    <property type="entry name" value="ShKT"/>
    <property type="match status" value="1"/>
</dbReference>
<keyword evidence="4 8" id="KW-0812">Transmembrane</keyword>
<dbReference type="Pfam" id="PF23452">
    <property type="entry name" value="HPAT"/>
    <property type="match status" value="1"/>
</dbReference>
<dbReference type="InterPro" id="IPR003582">
    <property type="entry name" value="ShKT_dom"/>
</dbReference>
<proteinExistence type="predicted"/>
<keyword evidence="3" id="KW-0808">Transferase</keyword>
<reference evidence="10 11" key="1">
    <citation type="journal article" date="2024" name="Nat. Commun.">
        <title>Phylogenomics reveals the evolutionary origins of lichenization in chlorophyte algae.</title>
        <authorList>
            <person name="Puginier C."/>
            <person name="Libourel C."/>
            <person name="Otte J."/>
            <person name="Skaloud P."/>
            <person name="Haon M."/>
            <person name="Grisel S."/>
            <person name="Petersen M."/>
            <person name="Berrin J.G."/>
            <person name="Delaux P.M."/>
            <person name="Dal Grande F."/>
            <person name="Keller J."/>
        </authorList>
    </citation>
    <scope>NUCLEOTIDE SEQUENCE [LARGE SCALE GENOMIC DNA]</scope>
    <source>
        <strain evidence="10 11">SAG 2043</strain>
    </source>
</reference>
<evidence type="ECO:0000256" key="8">
    <source>
        <dbReference type="SAM" id="Phobius"/>
    </source>
</evidence>
<evidence type="ECO:0000256" key="3">
    <source>
        <dbReference type="ARBA" id="ARBA00022679"/>
    </source>
</evidence>
<feature type="compositionally biased region" description="Low complexity" evidence="7">
    <location>
        <begin position="515"/>
        <end position="525"/>
    </location>
</feature>
<accession>A0AAW1QER2</accession>
<organism evidence="10 11">
    <name type="scientific">[Myrmecia] bisecta</name>
    <dbReference type="NCBI Taxonomy" id="41462"/>
    <lineage>
        <taxon>Eukaryota</taxon>
        <taxon>Viridiplantae</taxon>
        <taxon>Chlorophyta</taxon>
        <taxon>core chlorophytes</taxon>
        <taxon>Trebouxiophyceae</taxon>
        <taxon>Trebouxiales</taxon>
        <taxon>Trebouxiaceae</taxon>
        <taxon>Myrmecia</taxon>
    </lineage>
</organism>
<dbReference type="Pfam" id="PF01549">
    <property type="entry name" value="ShK"/>
    <property type="match status" value="1"/>
</dbReference>
<keyword evidence="2" id="KW-0328">Glycosyltransferase</keyword>
<dbReference type="EMBL" id="JALJOR010000003">
    <property type="protein sequence ID" value="KAK9819905.1"/>
    <property type="molecule type" value="Genomic_DNA"/>
</dbReference>
<gene>
    <name evidence="10" type="ORF">WJX72_003823</name>
</gene>
<keyword evidence="11" id="KW-1185">Reference proteome</keyword>
<evidence type="ECO:0000313" key="10">
    <source>
        <dbReference type="EMBL" id="KAK9819905.1"/>
    </source>
</evidence>
<comment type="caution">
    <text evidence="10">The sequence shown here is derived from an EMBL/GenBank/DDBJ whole genome shotgun (WGS) entry which is preliminary data.</text>
</comment>